<dbReference type="InterPro" id="IPR002816">
    <property type="entry name" value="TraB/PrgY/GumN_fam"/>
</dbReference>
<dbReference type="Proteomes" id="UP000267223">
    <property type="component" value="Unassembled WGS sequence"/>
</dbReference>
<name>A0A3M9NBV7_9BACT</name>
<keyword evidence="2" id="KW-1185">Reference proteome</keyword>
<protein>
    <submittedName>
        <fullName evidence="1">TraB/GumN family protein</fullName>
    </submittedName>
</protein>
<dbReference type="PANTHER" id="PTHR40590:SF1">
    <property type="entry name" value="CYTOPLASMIC PROTEIN"/>
    <property type="match status" value="1"/>
</dbReference>
<proteinExistence type="predicted"/>
<reference evidence="1 2" key="1">
    <citation type="submission" date="2018-11" db="EMBL/GenBank/DDBJ databases">
        <title>Draft genome sequence of Ferruginibacter sp. BO-59.</title>
        <authorList>
            <person name="Im W.T."/>
        </authorList>
    </citation>
    <scope>NUCLEOTIDE SEQUENCE [LARGE SCALE GENOMIC DNA]</scope>
    <source>
        <strain evidence="1 2">BO-59</strain>
    </source>
</reference>
<evidence type="ECO:0000313" key="2">
    <source>
        <dbReference type="Proteomes" id="UP000267223"/>
    </source>
</evidence>
<dbReference type="Pfam" id="PF01963">
    <property type="entry name" value="TraB_PrgY_gumN"/>
    <property type="match status" value="1"/>
</dbReference>
<organism evidence="1 2">
    <name type="scientific">Hanamia caeni</name>
    <dbReference type="NCBI Taxonomy" id="2294116"/>
    <lineage>
        <taxon>Bacteria</taxon>
        <taxon>Pseudomonadati</taxon>
        <taxon>Bacteroidota</taxon>
        <taxon>Chitinophagia</taxon>
        <taxon>Chitinophagales</taxon>
        <taxon>Chitinophagaceae</taxon>
        <taxon>Hanamia</taxon>
    </lineage>
</organism>
<dbReference type="AlphaFoldDB" id="A0A3M9NBV7"/>
<evidence type="ECO:0000313" key="1">
    <source>
        <dbReference type="EMBL" id="RNI34875.1"/>
    </source>
</evidence>
<accession>A0A3M9NBV7</accession>
<gene>
    <name evidence="1" type="ORF">EFY79_14455</name>
</gene>
<dbReference type="EMBL" id="RJJR01000012">
    <property type="protein sequence ID" value="RNI34875.1"/>
    <property type="molecule type" value="Genomic_DNA"/>
</dbReference>
<dbReference type="CDD" id="cd14789">
    <property type="entry name" value="Tiki"/>
    <property type="match status" value="1"/>
</dbReference>
<dbReference type="InterPro" id="IPR047111">
    <property type="entry name" value="YbaP-like"/>
</dbReference>
<comment type="caution">
    <text evidence="1">The sequence shown here is derived from an EMBL/GenBank/DDBJ whole genome shotgun (WGS) entry which is preliminary data.</text>
</comment>
<dbReference type="PANTHER" id="PTHR40590">
    <property type="entry name" value="CYTOPLASMIC PROTEIN-RELATED"/>
    <property type="match status" value="1"/>
</dbReference>
<sequence>MLNSYFQCTPNSFILFLQKRKNMKQLITYIFLMTLFLGCKAQSQNHYKIQKDDNSLLWKISGNGLSKPSFLFGTFHLLCKDDIHFSDQLKNAISDCDEIYMELDMDDPSTMLSAMMYMNMRGDTSLSDLYSSTEYDRLKNYFSDTLKLPLALLQKTKPYFLVALLYPRMMNCSSPAGVEEELLKLAKADKKEVQGLETMQFQASVFDSIPYKWQAKELLKNIDSFSINKKEFETMLDFYKNQNLDSIKTMLGKSEFGSEKYDDLLLNNRNKRWVQKLDTVMKDKSVFVAVGAGHLVGQQGLISLFKKQGYTVEPLANK</sequence>